<accession>A0A5M9JV11</accession>
<evidence type="ECO:0000313" key="2">
    <source>
        <dbReference type="EMBL" id="KAA8573348.1"/>
    </source>
</evidence>
<name>A0A5M9JV11_MONFR</name>
<feature type="compositionally biased region" description="Polar residues" evidence="1">
    <location>
        <begin position="75"/>
        <end position="88"/>
    </location>
</feature>
<evidence type="ECO:0000256" key="1">
    <source>
        <dbReference type="SAM" id="MobiDB-lite"/>
    </source>
</evidence>
<feature type="region of interest" description="Disordered" evidence="1">
    <location>
        <begin position="1"/>
        <end position="102"/>
    </location>
</feature>
<dbReference type="AlphaFoldDB" id="A0A5M9JV11"/>
<dbReference type="EMBL" id="VICG01000004">
    <property type="protein sequence ID" value="KAA8573348.1"/>
    <property type="molecule type" value="Genomic_DNA"/>
</dbReference>
<feature type="compositionally biased region" description="Basic and acidic residues" evidence="1">
    <location>
        <begin position="16"/>
        <end position="32"/>
    </location>
</feature>
<sequence length="102" mass="11356">MKSPVLRTSTSNVKPSELEQSRAKQSKAEQSRAKQSKAKQNKKDSSLGLSLTRYKAPFPCHDTPFPSHPPMPSESEFNTFNPFHSSASYARPSSREMQKEGG</sequence>
<organism evidence="2 3">
    <name type="scientific">Monilinia fructicola</name>
    <name type="common">Brown rot fungus</name>
    <name type="synonym">Ciboria fructicola</name>
    <dbReference type="NCBI Taxonomy" id="38448"/>
    <lineage>
        <taxon>Eukaryota</taxon>
        <taxon>Fungi</taxon>
        <taxon>Dikarya</taxon>
        <taxon>Ascomycota</taxon>
        <taxon>Pezizomycotina</taxon>
        <taxon>Leotiomycetes</taxon>
        <taxon>Helotiales</taxon>
        <taxon>Sclerotiniaceae</taxon>
        <taxon>Monilinia</taxon>
    </lineage>
</organism>
<evidence type="ECO:0000313" key="3">
    <source>
        <dbReference type="Proteomes" id="UP000322873"/>
    </source>
</evidence>
<dbReference type="Proteomes" id="UP000322873">
    <property type="component" value="Unassembled WGS sequence"/>
</dbReference>
<feature type="compositionally biased region" description="Polar residues" evidence="1">
    <location>
        <begin position="1"/>
        <end position="14"/>
    </location>
</feature>
<reference evidence="2 3" key="1">
    <citation type="submission" date="2019-06" db="EMBL/GenBank/DDBJ databases">
        <title>Genome Sequence of the Brown Rot Fungal Pathogen Monilinia fructicola.</title>
        <authorList>
            <person name="De Miccolis Angelini R.M."/>
            <person name="Landi L."/>
            <person name="Abate D."/>
            <person name="Pollastro S."/>
            <person name="Romanazzi G."/>
            <person name="Faretra F."/>
        </authorList>
    </citation>
    <scope>NUCLEOTIDE SEQUENCE [LARGE SCALE GENOMIC DNA]</scope>
    <source>
        <strain evidence="2 3">Mfrc123</strain>
    </source>
</reference>
<protein>
    <submittedName>
        <fullName evidence="2">Uncharacterized protein</fullName>
    </submittedName>
</protein>
<proteinExistence type="predicted"/>
<feature type="compositionally biased region" description="Basic and acidic residues" evidence="1">
    <location>
        <begin position="93"/>
        <end position="102"/>
    </location>
</feature>
<gene>
    <name evidence="2" type="ORF">EYC84_003833</name>
</gene>
<keyword evidence="3" id="KW-1185">Reference proteome</keyword>
<comment type="caution">
    <text evidence="2">The sequence shown here is derived from an EMBL/GenBank/DDBJ whole genome shotgun (WGS) entry which is preliminary data.</text>
</comment>